<dbReference type="AlphaFoldDB" id="A0A3S4DNZ6"/>
<dbReference type="Gene3D" id="1.10.3720.10">
    <property type="entry name" value="MetI-like"/>
    <property type="match status" value="1"/>
</dbReference>
<keyword evidence="5 7" id="KW-1133">Transmembrane helix</keyword>
<dbReference type="GO" id="GO:0055085">
    <property type="term" value="P:transmembrane transport"/>
    <property type="evidence" value="ECO:0007669"/>
    <property type="project" value="InterPro"/>
</dbReference>
<organism evidence="9 10">
    <name type="scientific">Devosia equisanguinis</name>
    <dbReference type="NCBI Taxonomy" id="2490941"/>
    <lineage>
        <taxon>Bacteria</taxon>
        <taxon>Pseudomonadati</taxon>
        <taxon>Pseudomonadota</taxon>
        <taxon>Alphaproteobacteria</taxon>
        <taxon>Hyphomicrobiales</taxon>
        <taxon>Devosiaceae</taxon>
        <taxon>Devosia</taxon>
    </lineage>
</organism>
<reference evidence="9 10" key="1">
    <citation type="submission" date="2018-12" db="EMBL/GenBank/DDBJ databases">
        <authorList>
            <person name="Criscuolo A."/>
        </authorList>
    </citation>
    <scope>NUCLEOTIDE SEQUENCE [LARGE SCALE GENOMIC DNA]</scope>
    <source>
        <strain evidence="9">ACIP1116281</strain>
    </source>
</reference>
<dbReference type="Proteomes" id="UP000268844">
    <property type="component" value="Unassembled WGS sequence"/>
</dbReference>
<comment type="subcellular location">
    <subcellularLocation>
        <location evidence="1 7">Cell membrane</location>
        <topology evidence="1 7">Multi-pass membrane protein</topology>
    </subcellularLocation>
</comment>
<keyword evidence="3" id="KW-1003">Cell membrane</keyword>
<feature type="transmembrane region" description="Helical" evidence="7">
    <location>
        <begin position="103"/>
        <end position="126"/>
    </location>
</feature>
<dbReference type="Pfam" id="PF00528">
    <property type="entry name" value="BPD_transp_1"/>
    <property type="match status" value="1"/>
</dbReference>
<dbReference type="InterPro" id="IPR035906">
    <property type="entry name" value="MetI-like_sf"/>
</dbReference>
<dbReference type="Pfam" id="PF19300">
    <property type="entry name" value="BPD_transp_1_N"/>
    <property type="match status" value="1"/>
</dbReference>
<name>A0A3S4DNZ6_9HYPH</name>
<evidence type="ECO:0000313" key="9">
    <source>
        <dbReference type="EMBL" id="VDS03841.1"/>
    </source>
</evidence>
<evidence type="ECO:0000256" key="5">
    <source>
        <dbReference type="ARBA" id="ARBA00022989"/>
    </source>
</evidence>
<proteinExistence type="inferred from homology"/>
<keyword evidence="4 7" id="KW-0812">Transmembrane</keyword>
<gene>
    <name evidence="9" type="primary">nikB_1</name>
    <name evidence="9" type="ORF">DEVEQU_00970</name>
</gene>
<evidence type="ECO:0000256" key="2">
    <source>
        <dbReference type="ARBA" id="ARBA00022448"/>
    </source>
</evidence>
<evidence type="ECO:0000256" key="7">
    <source>
        <dbReference type="RuleBase" id="RU363032"/>
    </source>
</evidence>
<accession>A0A3S4DNZ6</accession>
<feature type="transmembrane region" description="Helical" evidence="7">
    <location>
        <begin position="138"/>
        <end position="162"/>
    </location>
</feature>
<evidence type="ECO:0000256" key="1">
    <source>
        <dbReference type="ARBA" id="ARBA00004651"/>
    </source>
</evidence>
<keyword evidence="6 7" id="KW-0472">Membrane</keyword>
<feature type="domain" description="ABC transmembrane type-1" evidence="8">
    <location>
        <begin position="101"/>
        <end position="302"/>
    </location>
</feature>
<dbReference type="PANTHER" id="PTHR43163:SF6">
    <property type="entry name" value="DIPEPTIDE TRANSPORT SYSTEM PERMEASE PROTEIN DPPB-RELATED"/>
    <property type="match status" value="1"/>
</dbReference>
<dbReference type="SUPFAM" id="SSF161098">
    <property type="entry name" value="MetI-like"/>
    <property type="match status" value="1"/>
</dbReference>
<keyword evidence="10" id="KW-1185">Reference proteome</keyword>
<evidence type="ECO:0000259" key="8">
    <source>
        <dbReference type="PROSITE" id="PS50928"/>
    </source>
</evidence>
<keyword evidence="2 7" id="KW-0813">Transport</keyword>
<evidence type="ECO:0000313" key="10">
    <source>
        <dbReference type="Proteomes" id="UP000268844"/>
    </source>
</evidence>
<dbReference type="GO" id="GO:0005886">
    <property type="term" value="C:plasma membrane"/>
    <property type="evidence" value="ECO:0007669"/>
    <property type="project" value="UniProtKB-SubCell"/>
</dbReference>
<dbReference type="EMBL" id="UZWD01000015">
    <property type="protein sequence ID" value="VDS03841.1"/>
    <property type="molecule type" value="Genomic_DNA"/>
</dbReference>
<comment type="similarity">
    <text evidence="7">Belongs to the binding-protein-dependent transport system permease family.</text>
</comment>
<feature type="transmembrane region" description="Helical" evidence="7">
    <location>
        <begin position="174"/>
        <end position="192"/>
    </location>
</feature>
<evidence type="ECO:0000256" key="3">
    <source>
        <dbReference type="ARBA" id="ARBA00022475"/>
    </source>
</evidence>
<dbReference type="InterPro" id="IPR000515">
    <property type="entry name" value="MetI-like"/>
</dbReference>
<sequence length="313" mass="33492">MTLAAAILRRLLQAVLTALVASTLVWALLPLAPGDPVMRILEARHITEPNDLQIANLRAEMGLDQPLPLQYLQWLGKVAGGDLSTSYRTGRPVLAEIAERLPATLLLLGTALAASVLLSIMLAIIAAAWRDRWPDRIILFYTQIGAALPTFVFALLVLQYLVVGAGIGKVLPQGTLALVLIPALTIGIDRAAGWTQLLRASLIEAGNANHALVARARGATRWRVLLRHALPNGMLPFLTSIGISIGALIGGAPIIEEIFTWPGVGRYVLQALSARDYPVIQGFVLLSGLSYVAASLLVDIVAMLLDPRLRSPA</sequence>
<evidence type="ECO:0000256" key="6">
    <source>
        <dbReference type="ARBA" id="ARBA00023136"/>
    </source>
</evidence>
<dbReference type="InterPro" id="IPR045621">
    <property type="entry name" value="BPD_transp_1_N"/>
</dbReference>
<feature type="transmembrane region" description="Helical" evidence="7">
    <location>
        <begin position="233"/>
        <end position="255"/>
    </location>
</feature>
<protein>
    <submittedName>
        <fullName evidence="9">Nickel transport system permease protein NikB</fullName>
    </submittedName>
</protein>
<dbReference type="RefSeq" id="WP_206437786.1">
    <property type="nucleotide sequence ID" value="NZ_JBHTMH010000001.1"/>
</dbReference>
<evidence type="ECO:0000256" key="4">
    <source>
        <dbReference type="ARBA" id="ARBA00022692"/>
    </source>
</evidence>
<dbReference type="PANTHER" id="PTHR43163">
    <property type="entry name" value="DIPEPTIDE TRANSPORT SYSTEM PERMEASE PROTEIN DPPB-RELATED"/>
    <property type="match status" value="1"/>
</dbReference>
<dbReference type="PROSITE" id="PS50928">
    <property type="entry name" value="ABC_TM1"/>
    <property type="match status" value="1"/>
</dbReference>
<dbReference type="CDD" id="cd06261">
    <property type="entry name" value="TM_PBP2"/>
    <property type="match status" value="1"/>
</dbReference>
<feature type="transmembrane region" description="Helical" evidence="7">
    <location>
        <begin position="279"/>
        <end position="305"/>
    </location>
</feature>